<keyword evidence="10" id="KW-1185">Reference proteome</keyword>
<dbReference type="EC" id="6.3.5.7" evidence="7"/>
<organism evidence="9 10">
    <name type="scientific">[Myrmecia] bisecta</name>
    <dbReference type="NCBI Taxonomy" id="41462"/>
    <lineage>
        <taxon>Eukaryota</taxon>
        <taxon>Viridiplantae</taxon>
        <taxon>Chlorophyta</taxon>
        <taxon>core chlorophytes</taxon>
        <taxon>Trebouxiophyceae</taxon>
        <taxon>Trebouxiales</taxon>
        <taxon>Trebouxiaceae</taxon>
        <taxon>Myrmecia</taxon>
    </lineage>
</organism>
<evidence type="ECO:0000256" key="5">
    <source>
        <dbReference type="ARBA" id="ARBA00022917"/>
    </source>
</evidence>
<dbReference type="GO" id="GO:0005739">
    <property type="term" value="C:mitochondrion"/>
    <property type="evidence" value="ECO:0007669"/>
    <property type="project" value="UniProtKB-SubCell"/>
</dbReference>
<evidence type="ECO:0000313" key="10">
    <source>
        <dbReference type="Proteomes" id="UP001489004"/>
    </source>
</evidence>
<keyword evidence="7" id="KW-0150">Chloroplast</keyword>
<accession>A0AAW1R740</accession>
<dbReference type="HAMAP" id="MF_00120">
    <property type="entry name" value="GatA"/>
    <property type="match status" value="1"/>
</dbReference>
<reference evidence="9 10" key="1">
    <citation type="journal article" date="2024" name="Nat. Commun.">
        <title>Phylogenomics reveals the evolutionary origins of lichenization in chlorophyte algae.</title>
        <authorList>
            <person name="Puginier C."/>
            <person name="Libourel C."/>
            <person name="Otte J."/>
            <person name="Skaloud P."/>
            <person name="Haon M."/>
            <person name="Grisel S."/>
            <person name="Petersen M."/>
            <person name="Berrin J.G."/>
            <person name="Delaux P.M."/>
            <person name="Dal Grande F."/>
            <person name="Keller J."/>
        </authorList>
    </citation>
    <scope>NUCLEOTIDE SEQUENCE [LARGE SCALE GENOMIC DNA]</scope>
    <source>
        <strain evidence="9 10">SAG 2043</strain>
    </source>
</reference>
<dbReference type="Gene3D" id="3.90.1300.10">
    <property type="entry name" value="Amidase signature (AS) domain"/>
    <property type="match status" value="1"/>
</dbReference>
<dbReference type="SUPFAM" id="SSF75304">
    <property type="entry name" value="Amidase signature (AS) enzymes"/>
    <property type="match status" value="1"/>
</dbReference>
<evidence type="ECO:0000256" key="7">
    <source>
        <dbReference type="HAMAP-Rule" id="MF_03150"/>
    </source>
</evidence>
<evidence type="ECO:0000256" key="4">
    <source>
        <dbReference type="ARBA" id="ARBA00022840"/>
    </source>
</evidence>
<dbReference type="Proteomes" id="UP001489004">
    <property type="component" value="Unassembled WGS sequence"/>
</dbReference>
<name>A0AAW1R740_9CHLO</name>
<evidence type="ECO:0000259" key="8">
    <source>
        <dbReference type="Pfam" id="PF01425"/>
    </source>
</evidence>
<keyword evidence="7" id="KW-0496">Mitochondrion</keyword>
<dbReference type="InterPro" id="IPR023631">
    <property type="entry name" value="Amidase_dom"/>
</dbReference>
<dbReference type="PROSITE" id="PS00571">
    <property type="entry name" value="AMIDASES"/>
    <property type="match status" value="1"/>
</dbReference>
<dbReference type="PANTHER" id="PTHR11895:SF7">
    <property type="entry name" value="GLUTAMYL-TRNA(GLN) AMIDOTRANSFERASE SUBUNIT A, MITOCHONDRIAL"/>
    <property type="match status" value="1"/>
</dbReference>
<dbReference type="PANTHER" id="PTHR11895">
    <property type="entry name" value="TRANSAMIDASE"/>
    <property type="match status" value="1"/>
</dbReference>
<feature type="active site" description="Acyl-ester intermediate" evidence="7">
    <location>
        <position position="164"/>
    </location>
</feature>
<comment type="subcellular location">
    <subcellularLocation>
        <location evidence="7">Mitochondrion</location>
    </subcellularLocation>
    <subcellularLocation>
        <location evidence="7">Plastid</location>
        <location evidence="7">Chloroplast stroma</location>
    </subcellularLocation>
</comment>
<comment type="function">
    <text evidence="7">Allows the formation of correctly charged Gln-tRNA(Gln) through the transamidation of misacylated Glu-tRNA(Gln) in chloroplasts and mitochondria. The reaction takes place in the presence of glutamine and ATP through an activated gamma-phospho-Glu-tRNA(Gln).</text>
</comment>
<sequence length="483" mass="51020">MFGHHSWEITEQYLQQLEAAEPRLRSFITVVADEARSQAAELDRKIASEGGEGLGALAGVPMGVKDSICTKGMQTTAAAKVLAGYVPSHDATAVARLKAAGAVLVGKTNLDAFAMGSSTESSDYQVTCNPWDTERVPGGSSGGSAAAVAGRQCAASLGSDTGGSIRQPAHFCGVVGVKPTYGRVSRYGLIAYGSSLDCIGPLATSVEDAAIVLNAISGSDEHDATSSQHAVPDFAAGLQPVECFASRPLSGKRIGVIQETMGKGVSAGVTDAVKRAMRHLEDLGAELQEVSLPTYDLGLPAYYVIATSEASSNLSRYDGVRYGIREQGDGDLREMYERTRKAGLNGEVKRRILMGTYALSAGYYDAYYKRAQQVRTLVRSEMNRALEQCDALLSPVAPTPAYKIGEVADDPLQMYKGDLMTINVNLAGLPAIAFPCGFDTVTAAHKLPVGLQLIGRAFGEADIIQMAHVFEQTADFAYGVPSV</sequence>
<keyword evidence="4 7" id="KW-0067">ATP-binding</keyword>
<dbReference type="InterPro" id="IPR036928">
    <property type="entry name" value="AS_sf"/>
</dbReference>
<dbReference type="EMBL" id="JALJOR010000001">
    <property type="protein sequence ID" value="KAK9829343.1"/>
    <property type="molecule type" value="Genomic_DNA"/>
</dbReference>
<feature type="domain" description="Amidase" evidence="8">
    <location>
        <begin position="8"/>
        <end position="462"/>
    </location>
</feature>
<dbReference type="GO" id="GO:0009570">
    <property type="term" value="C:chloroplast stroma"/>
    <property type="evidence" value="ECO:0007669"/>
    <property type="project" value="UniProtKB-SubCell"/>
</dbReference>
<dbReference type="NCBIfam" id="TIGR00132">
    <property type="entry name" value="gatA"/>
    <property type="match status" value="1"/>
</dbReference>
<evidence type="ECO:0000256" key="2">
    <source>
        <dbReference type="ARBA" id="ARBA00022598"/>
    </source>
</evidence>
<comment type="catalytic activity">
    <reaction evidence="6 7">
        <text>L-glutamyl-tRNA(Gln) + L-glutamine + ATP + H2O = L-glutaminyl-tRNA(Gln) + L-glutamate + ADP + phosphate + H(+)</text>
        <dbReference type="Rhea" id="RHEA:17521"/>
        <dbReference type="Rhea" id="RHEA-COMP:9681"/>
        <dbReference type="Rhea" id="RHEA-COMP:9684"/>
        <dbReference type="ChEBI" id="CHEBI:15377"/>
        <dbReference type="ChEBI" id="CHEBI:15378"/>
        <dbReference type="ChEBI" id="CHEBI:29985"/>
        <dbReference type="ChEBI" id="CHEBI:30616"/>
        <dbReference type="ChEBI" id="CHEBI:43474"/>
        <dbReference type="ChEBI" id="CHEBI:58359"/>
        <dbReference type="ChEBI" id="CHEBI:78520"/>
        <dbReference type="ChEBI" id="CHEBI:78521"/>
        <dbReference type="ChEBI" id="CHEBI:456216"/>
        <dbReference type="EC" id="6.3.5.7"/>
    </reaction>
</comment>
<dbReference type="InterPro" id="IPR004412">
    <property type="entry name" value="GatA"/>
</dbReference>
<evidence type="ECO:0000256" key="1">
    <source>
        <dbReference type="ARBA" id="ARBA00008069"/>
    </source>
</evidence>
<dbReference type="GO" id="GO:0050567">
    <property type="term" value="F:glutaminyl-tRNA synthase (glutamine-hydrolyzing) activity"/>
    <property type="evidence" value="ECO:0007669"/>
    <property type="project" value="UniProtKB-UniRule"/>
</dbReference>
<dbReference type="GO" id="GO:0032543">
    <property type="term" value="P:mitochondrial translation"/>
    <property type="evidence" value="ECO:0007669"/>
    <property type="project" value="UniProtKB-UniRule"/>
</dbReference>
<dbReference type="GO" id="GO:0005524">
    <property type="term" value="F:ATP binding"/>
    <property type="evidence" value="ECO:0007669"/>
    <property type="project" value="UniProtKB-KW"/>
</dbReference>
<gene>
    <name evidence="7" type="primary">GATA</name>
    <name evidence="9" type="ORF">WJX72_005273</name>
</gene>
<keyword evidence="2 7" id="KW-0436">Ligase</keyword>
<dbReference type="Pfam" id="PF01425">
    <property type="entry name" value="Amidase"/>
    <property type="match status" value="1"/>
</dbReference>
<comment type="subunit">
    <text evidence="7">Subunit of the heterotrimeric GatCAB amidotransferase (AdT) complex, composed of A, B and C subunits.</text>
</comment>
<dbReference type="InterPro" id="IPR000120">
    <property type="entry name" value="Amidase"/>
</dbReference>
<comment type="caution">
    <text evidence="9">The sequence shown here is derived from an EMBL/GenBank/DDBJ whole genome shotgun (WGS) entry which is preliminary data.</text>
</comment>
<proteinExistence type="inferred from homology"/>
<dbReference type="GO" id="GO:0030956">
    <property type="term" value="C:glutamyl-tRNA(Gln) amidotransferase complex"/>
    <property type="evidence" value="ECO:0007669"/>
    <property type="project" value="UniProtKB-UniRule"/>
</dbReference>
<evidence type="ECO:0000313" key="9">
    <source>
        <dbReference type="EMBL" id="KAK9829343.1"/>
    </source>
</evidence>
<protein>
    <recommendedName>
        <fullName evidence="7">Glutamyl-tRNA(Gln) amidotransferase subunit A, chloroplastic/mitochondrial</fullName>
        <shortName evidence="7">Glu-AdT subunit A</shortName>
        <ecNumber evidence="7">6.3.5.7</ecNumber>
    </recommendedName>
</protein>
<feature type="active site" description="Charge relay system" evidence="7">
    <location>
        <position position="140"/>
    </location>
</feature>
<evidence type="ECO:0000256" key="6">
    <source>
        <dbReference type="ARBA" id="ARBA00047407"/>
    </source>
</evidence>
<comment type="miscellaneous">
    <text evidence="7">This protein may be expected to contain an N-terminal transit peptide but none has been predicted.</text>
</comment>
<keyword evidence="7" id="KW-0934">Plastid</keyword>
<keyword evidence="3 7" id="KW-0547">Nucleotide-binding</keyword>
<dbReference type="AlphaFoldDB" id="A0AAW1R740"/>
<feature type="active site" description="Charge relay system" evidence="7">
    <location>
        <position position="65"/>
    </location>
</feature>
<dbReference type="GO" id="GO:0070681">
    <property type="term" value="P:glutaminyl-tRNAGln biosynthesis via transamidation"/>
    <property type="evidence" value="ECO:0007669"/>
    <property type="project" value="UniProtKB-UniRule"/>
</dbReference>
<keyword evidence="5 7" id="KW-0648">Protein biosynthesis</keyword>
<comment type="similarity">
    <text evidence="1 7">Belongs to the amidase family. GatA subfamily.</text>
</comment>
<evidence type="ECO:0000256" key="3">
    <source>
        <dbReference type="ARBA" id="ARBA00022741"/>
    </source>
</evidence>
<dbReference type="InterPro" id="IPR020556">
    <property type="entry name" value="Amidase_CS"/>
</dbReference>